<dbReference type="AlphaFoldDB" id="A0AAJ0BF51"/>
<keyword evidence="1" id="KW-0812">Transmembrane</keyword>
<name>A0AAJ0BF51_9PEZI</name>
<sequence length="252" mass="26323">MASSAFSPSPNAPGSILTFTTPFPQPASCSSILTTSVQVITGYGTTATSTYLLPDTTDARYTACLAPAGGDKFSFSPAVCPQSWTAWWLGWSSVDGDRRGTAAIISTAYCCSPSFSLPEETPDVLSPSCVQIITATTGPNSNGGGPVETTALSKALVPAWHISWKDTDVSTLSPQPPAITSGRFKTWVPGSSPEPQPTQGSALGSPLFYFLVVGLPLIVVAAIIACLFFACRARFTRPQSSGRRGFGKKTPS</sequence>
<comment type="caution">
    <text evidence="2">The sequence shown here is derived from an EMBL/GenBank/DDBJ whole genome shotgun (WGS) entry which is preliminary data.</text>
</comment>
<keyword evidence="1" id="KW-0472">Membrane</keyword>
<dbReference type="EMBL" id="MU839831">
    <property type="protein sequence ID" value="KAK1757148.1"/>
    <property type="molecule type" value="Genomic_DNA"/>
</dbReference>
<keyword evidence="1" id="KW-1133">Transmembrane helix</keyword>
<protein>
    <submittedName>
        <fullName evidence="2">Uncharacterized protein</fullName>
    </submittedName>
</protein>
<evidence type="ECO:0000313" key="3">
    <source>
        <dbReference type="Proteomes" id="UP001239445"/>
    </source>
</evidence>
<keyword evidence="3" id="KW-1185">Reference proteome</keyword>
<reference evidence="2" key="1">
    <citation type="submission" date="2023-06" db="EMBL/GenBank/DDBJ databases">
        <title>Genome-scale phylogeny and comparative genomics of the fungal order Sordariales.</title>
        <authorList>
            <consortium name="Lawrence Berkeley National Laboratory"/>
            <person name="Hensen N."/>
            <person name="Bonometti L."/>
            <person name="Westerberg I."/>
            <person name="Brannstrom I.O."/>
            <person name="Guillou S."/>
            <person name="Cros-Aarteil S."/>
            <person name="Calhoun S."/>
            <person name="Haridas S."/>
            <person name="Kuo A."/>
            <person name="Mondo S."/>
            <person name="Pangilinan J."/>
            <person name="Riley R."/>
            <person name="Labutti K."/>
            <person name="Andreopoulos B."/>
            <person name="Lipzen A."/>
            <person name="Chen C."/>
            <person name="Yanf M."/>
            <person name="Daum C."/>
            <person name="Ng V."/>
            <person name="Clum A."/>
            <person name="Steindorff A."/>
            <person name="Ohm R."/>
            <person name="Martin F."/>
            <person name="Silar P."/>
            <person name="Natvig D."/>
            <person name="Lalanne C."/>
            <person name="Gautier V."/>
            <person name="Ament-Velasquez S.L."/>
            <person name="Kruys A."/>
            <person name="Hutchinson M.I."/>
            <person name="Powell A.J."/>
            <person name="Barry K."/>
            <person name="Miller A.N."/>
            <person name="Grigoriev I.V."/>
            <person name="Debuchy R."/>
            <person name="Gladieux P."/>
            <person name="Thoren M.H."/>
            <person name="Johannesson H."/>
        </authorList>
    </citation>
    <scope>NUCLEOTIDE SEQUENCE</scope>
    <source>
        <strain evidence="2">PSN4</strain>
    </source>
</reference>
<evidence type="ECO:0000256" key="1">
    <source>
        <dbReference type="SAM" id="Phobius"/>
    </source>
</evidence>
<evidence type="ECO:0000313" key="2">
    <source>
        <dbReference type="EMBL" id="KAK1757148.1"/>
    </source>
</evidence>
<accession>A0AAJ0BF51</accession>
<organism evidence="2 3">
    <name type="scientific">Echria macrotheca</name>
    <dbReference type="NCBI Taxonomy" id="438768"/>
    <lineage>
        <taxon>Eukaryota</taxon>
        <taxon>Fungi</taxon>
        <taxon>Dikarya</taxon>
        <taxon>Ascomycota</taxon>
        <taxon>Pezizomycotina</taxon>
        <taxon>Sordariomycetes</taxon>
        <taxon>Sordariomycetidae</taxon>
        <taxon>Sordariales</taxon>
        <taxon>Schizotheciaceae</taxon>
        <taxon>Echria</taxon>
    </lineage>
</organism>
<gene>
    <name evidence="2" type="ORF">QBC47DRAFT_444038</name>
</gene>
<proteinExistence type="predicted"/>
<dbReference type="Proteomes" id="UP001239445">
    <property type="component" value="Unassembled WGS sequence"/>
</dbReference>
<feature type="transmembrane region" description="Helical" evidence="1">
    <location>
        <begin position="207"/>
        <end position="231"/>
    </location>
</feature>